<proteinExistence type="predicted"/>
<dbReference type="InParanoid" id="D8RB47"/>
<evidence type="ECO:0000313" key="1">
    <source>
        <dbReference type="EMBL" id="EFJ30429.1"/>
    </source>
</evidence>
<dbReference type="HOGENOM" id="CLU_1581196_0_0_1"/>
<gene>
    <name evidence="1" type="ORF">SELMODRAFT_409336</name>
</gene>
<organism evidence="2">
    <name type="scientific">Selaginella moellendorffii</name>
    <name type="common">Spikemoss</name>
    <dbReference type="NCBI Taxonomy" id="88036"/>
    <lineage>
        <taxon>Eukaryota</taxon>
        <taxon>Viridiplantae</taxon>
        <taxon>Streptophyta</taxon>
        <taxon>Embryophyta</taxon>
        <taxon>Tracheophyta</taxon>
        <taxon>Lycopodiopsida</taxon>
        <taxon>Selaginellales</taxon>
        <taxon>Selaginellaceae</taxon>
        <taxon>Selaginella</taxon>
    </lineage>
</organism>
<reference evidence="1 2" key="1">
    <citation type="journal article" date="2011" name="Science">
        <title>The Selaginella genome identifies genetic changes associated with the evolution of vascular plants.</title>
        <authorList>
            <person name="Banks J.A."/>
            <person name="Nishiyama T."/>
            <person name="Hasebe M."/>
            <person name="Bowman J.L."/>
            <person name="Gribskov M."/>
            <person name="dePamphilis C."/>
            <person name="Albert V.A."/>
            <person name="Aono N."/>
            <person name="Aoyama T."/>
            <person name="Ambrose B.A."/>
            <person name="Ashton N.W."/>
            <person name="Axtell M.J."/>
            <person name="Barker E."/>
            <person name="Barker M.S."/>
            <person name="Bennetzen J.L."/>
            <person name="Bonawitz N.D."/>
            <person name="Chapple C."/>
            <person name="Cheng C."/>
            <person name="Correa L.G."/>
            <person name="Dacre M."/>
            <person name="DeBarry J."/>
            <person name="Dreyer I."/>
            <person name="Elias M."/>
            <person name="Engstrom E.M."/>
            <person name="Estelle M."/>
            <person name="Feng L."/>
            <person name="Finet C."/>
            <person name="Floyd S.K."/>
            <person name="Frommer W.B."/>
            <person name="Fujita T."/>
            <person name="Gramzow L."/>
            <person name="Gutensohn M."/>
            <person name="Harholt J."/>
            <person name="Hattori M."/>
            <person name="Heyl A."/>
            <person name="Hirai T."/>
            <person name="Hiwatashi Y."/>
            <person name="Ishikawa M."/>
            <person name="Iwata M."/>
            <person name="Karol K.G."/>
            <person name="Koehler B."/>
            <person name="Kolukisaoglu U."/>
            <person name="Kubo M."/>
            <person name="Kurata T."/>
            <person name="Lalonde S."/>
            <person name="Li K."/>
            <person name="Li Y."/>
            <person name="Litt A."/>
            <person name="Lyons E."/>
            <person name="Manning G."/>
            <person name="Maruyama T."/>
            <person name="Michael T.P."/>
            <person name="Mikami K."/>
            <person name="Miyazaki S."/>
            <person name="Morinaga S."/>
            <person name="Murata T."/>
            <person name="Mueller-Roeber B."/>
            <person name="Nelson D.R."/>
            <person name="Obara M."/>
            <person name="Oguri Y."/>
            <person name="Olmstead R.G."/>
            <person name="Onodera N."/>
            <person name="Petersen B.L."/>
            <person name="Pils B."/>
            <person name="Prigge M."/>
            <person name="Rensing S.A."/>
            <person name="Riano-Pachon D.M."/>
            <person name="Roberts A.W."/>
            <person name="Sato Y."/>
            <person name="Scheller H.V."/>
            <person name="Schulz B."/>
            <person name="Schulz C."/>
            <person name="Shakirov E.V."/>
            <person name="Shibagaki N."/>
            <person name="Shinohara N."/>
            <person name="Shippen D.E."/>
            <person name="Soerensen I."/>
            <person name="Sotooka R."/>
            <person name="Sugimoto N."/>
            <person name="Sugita M."/>
            <person name="Sumikawa N."/>
            <person name="Tanurdzic M."/>
            <person name="Theissen G."/>
            <person name="Ulvskov P."/>
            <person name="Wakazuki S."/>
            <person name="Weng J.K."/>
            <person name="Willats W.W."/>
            <person name="Wipf D."/>
            <person name="Wolf P.G."/>
            <person name="Yang L."/>
            <person name="Zimmer A.D."/>
            <person name="Zhu Q."/>
            <person name="Mitros T."/>
            <person name="Hellsten U."/>
            <person name="Loque D."/>
            <person name="Otillar R."/>
            <person name="Salamov A."/>
            <person name="Schmutz J."/>
            <person name="Shapiro H."/>
            <person name="Lindquist E."/>
            <person name="Lucas S."/>
            <person name="Rokhsar D."/>
            <person name="Grigoriev I.V."/>
        </authorList>
    </citation>
    <scope>NUCLEOTIDE SEQUENCE [LARGE SCALE GENOMIC DNA]</scope>
</reference>
<name>D8RB47_SELML</name>
<dbReference type="Gramene" id="EFJ30429">
    <property type="protein sequence ID" value="EFJ30429"/>
    <property type="gene ID" value="SELMODRAFT_409336"/>
</dbReference>
<sequence length="169" mass="19550">MALQRLDHRIQRVFGHTCEQGRVLGISRIAMEAIVCKKPTSYEEHYEGIWDGDLTYTNVHLCVDDYKRAPTTIEEVERDLFSGAGSLEMQARLVFDARMLAHEWEFVLRSFDKSKSLDRLLWMDTDCSPNVEFNDGMSQEDFDQETYDELVEDLEAAKMVVQNGGFNKI</sequence>
<accession>D8RB47</accession>
<dbReference type="Proteomes" id="UP000001514">
    <property type="component" value="Unassembled WGS sequence"/>
</dbReference>
<dbReference type="KEGG" id="smo:SELMODRAFT_409336"/>
<keyword evidence="2" id="KW-1185">Reference proteome</keyword>
<dbReference type="AlphaFoldDB" id="D8RB47"/>
<dbReference type="EMBL" id="GL377575">
    <property type="protein sequence ID" value="EFJ30429.1"/>
    <property type="molecule type" value="Genomic_DNA"/>
</dbReference>
<evidence type="ECO:0000313" key="2">
    <source>
        <dbReference type="Proteomes" id="UP000001514"/>
    </source>
</evidence>
<protein>
    <submittedName>
        <fullName evidence="1">Uncharacterized protein</fullName>
    </submittedName>
</protein>